<accession>A0A8S5TXI9</accession>
<reference evidence="1" key="1">
    <citation type="journal article" date="2021" name="Proc. Natl. Acad. Sci. U.S.A.">
        <title>A Catalog of Tens of Thousands of Viruses from Human Metagenomes Reveals Hidden Associations with Chronic Diseases.</title>
        <authorList>
            <person name="Tisza M.J."/>
            <person name="Buck C.B."/>
        </authorList>
    </citation>
    <scope>NUCLEOTIDE SEQUENCE</scope>
    <source>
        <strain evidence="1">CtvBz3</strain>
    </source>
</reference>
<protein>
    <submittedName>
        <fullName evidence="1">Uncharacterized protein</fullName>
    </submittedName>
</protein>
<sequence>MRINYQSDFKIIEKNLNGDLKTPFRFTYQTVLSKPVVASFDGHDYKNCRRLDDGSLLVVFDNHGMRPGNLTVRREYYLTDADFADGICNLVSMEFTGIVLVNGKSDDSTGTIDVYPNYQKGDKGDPMTWESMTEEQRTELKDSVVKDVQNEMLSSSPISDKEYEDVLSGFL</sequence>
<dbReference type="EMBL" id="BK015955">
    <property type="protein sequence ID" value="DAF86907.1"/>
    <property type="molecule type" value="Genomic_DNA"/>
</dbReference>
<evidence type="ECO:0000313" key="1">
    <source>
        <dbReference type="EMBL" id="DAF86907.1"/>
    </source>
</evidence>
<name>A0A8S5TXI9_9CAUD</name>
<organism evidence="1">
    <name type="scientific">Siphoviridae sp. ctvBz3</name>
    <dbReference type="NCBI Taxonomy" id="2825720"/>
    <lineage>
        <taxon>Viruses</taxon>
        <taxon>Duplodnaviria</taxon>
        <taxon>Heunggongvirae</taxon>
        <taxon>Uroviricota</taxon>
        <taxon>Caudoviricetes</taxon>
    </lineage>
</organism>
<proteinExistence type="predicted"/>